<feature type="coiled-coil region" evidence="1">
    <location>
        <begin position="253"/>
        <end position="294"/>
    </location>
</feature>
<evidence type="ECO:0000313" key="3">
    <source>
        <dbReference type="EMBL" id="TNJ28245.1"/>
    </source>
</evidence>
<feature type="coiled-coil region" evidence="1">
    <location>
        <begin position="146"/>
        <end position="173"/>
    </location>
</feature>
<sequence length="1412" mass="156364">MHQNRGAKYQAQTADDFSDHDLHCAALEKPPSMENYVETAIGSLLSELERSFRDSEVDIKTAINDHPFYIMFEPALGCDARTDHTTPKSVYPIFAEDIADILSSLQAKIASLIQPTVRRLIGSRESLIFDSFTTKMAGVVSKECDMFSMEKELAALRITVKELTAQKDEIRETLSKEIHMLREQLFHKKTRVGQMYRPDFGPSSTLEPAAGYSMHGGLGQGPTQADLDNAVRDVTERFTDERKKLDSKYRAELQSAETQTMRLTAELDSLKARYDQLEQEMDSLRLRYDDDIGKQKAYYEDQMEYLNAQVGSAAEASRASIAAYENEITNRDRDITRLSAELRESLEREDKAKSQLSQLKRSHKEELDELRAKHNEELDAQRAELMEQVRRAQEEAHALLTKNSDDKLAEMLSKLNDYEERNRTLEENYRAAKREMDTALSALQAQHQQELEALQAEYHSNTMVSEVSTAVEDAEREFKSVLRCIEYIFSRLFDDRRGAMTKMLVTKEFDPNDYVESRRTAKLDTSTVSESDTSLLNTEPTVRIGGGLGNGNDDSMADLNQSVFSERSVTHTSIPTNYLYRSVEKMINQQRLGKMANKHLSKPLKMLLNWSKMYANSKLTSTFGGDFASSHLSFSTDSSMTEGGRTRKKLDLTGAAKLNDRAPDAPVDSLLQGRPPPTDSGLVLRRESSVTIRERSASMKSRNAKGKTRGKKSALSSDTSSVLDDGEGDTGDEYGTYANMPARQFADEFFNDGFGQPQLNVVNSVVLNDKQILGERSPSMCGRPDALGAQGEIVRLSEHGPDTVRRPSSMTIHTQEQGASDIYGGMSARQMLAAAGRTSSSTESGEPRFYDIGVNTEVCTTAVDNAYFLNNGGAVLMRSSVQYACDDCLAIKNGLASGHQTPQGLSQVGTKLSGTYSGSFGAGAIKTSGSVNRLDSAKSGDSISSKKRSNMALTPIGVGKGLEKSPQEMEDELNSLLDYTDNGGAIQDDESGFRQIATGISGPTCVTCATSPCPHTHPDGIEIVVDEENREFVCPYCGNKIPFDLLAKYFIPQCGPPRFIYDKAPAAVPLYRRSEPVGPNSYLSERRIYGSGDKKGQHERPVTTLTTIGQDLPERQPRGYRHTGAHGPGLEGRGPTQFTDFDHVQLKLPSYPPFRPGARSGSHTQPEMDGVFTRILQRAELIRVRYLRKRELILQERKRTTERILRALSLLNETFTPPAQAKARADTQKSVFAATPPIARHLSATAQAERVSPVARRPHTSGVGNSGQQPGSGPTSANVQPRSSLRSAPRKPPFEYAQYYDIPSRAPVDHVAKAKQTIANSNKTNHEVLHRIMGPGREHRGQSAYHPEQHHPNTGRGTSAYRPRSAYPSFPANALAERPGSSARTRTTQLKTPNRTGNVFDVLNAAGMVRRQ</sequence>
<feature type="compositionally biased region" description="Basic residues" evidence="2">
    <location>
        <begin position="702"/>
        <end position="712"/>
    </location>
</feature>
<evidence type="ECO:0000256" key="2">
    <source>
        <dbReference type="SAM" id="MobiDB-lite"/>
    </source>
</evidence>
<feature type="region of interest" description="Disordered" evidence="2">
    <location>
        <begin position="1337"/>
        <end position="1395"/>
    </location>
</feature>
<feature type="coiled-coil region" evidence="1">
    <location>
        <begin position="321"/>
        <end position="442"/>
    </location>
</feature>
<protein>
    <recommendedName>
        <fullName evidence="5">Spindle pole protein</fullName>
    </recommendedName>
</protein>
<feature type="compositionally biased region" description="Basic and acidic residues" evidence="2">
    <location>
        <begin position="684"/>
        <end position="697"/>
    </location>
</feature>
<keyword evidence="1" id="KW-0175">Coiled coil</keyword>
<evidence type="ECO:0008006" key="5">
    <source>
        <dbReference type="Google" id="ProtNLM"/>
    </source>
</evidence>
<feature type="region of interest" description="Disordered" evidence="2">
    <location>
        <begin position="206"/>
        <end position="225"/>
    </location>
</feature>
<feature type="compositionally biased region" description="Polar residues" evidence="2">
    <location>
        <begin position="1262"/>
        <end position="1286"/>
    </location>
</feature>
<feature type="region of interest" description="Disordered" evidence="2">
    <location>
        <begin position="1112"/>
        <end position="1138"/>
    </location>
</feature>
<dbReference type="PANTHER" id="PTHR23159">
    <property type="entry name" value="CENTROSOMAL PROTEIN 2"/>
    <property type="match status" value="1"/>
</dbReference>
<evidence type="ECO:0000256" key="1">
    <source>
        <dbReference type="SAM" id="Coils"/>
    </source>
</evidence>
<dbReference type="EMBL" id="VDLU01000002">
    <property type="protein sequence ID" value="TNJ28245.1"/>
    <property type="molecule type" value="Genomic_DNA"/>
</dbReference>
<comment type="caution">
    <text evidence="3">The sequence shown here is derived from an EMBL/GenBank/DDBJ whole genome shotgun (WGS) entry which is preliminary data.</text>
</comment>
<accession>A0A4Z1STC4</accession>
<reference evidence="3 4" key="1">
    <citation type="submission" date="2019-05" db="EMBL/GenBank/DDBJ databases">
        <title>The compact genome of Giardia muris reveals important steps in the evolution of intestinal protozoan parasites.</title>
        <authorList>
            <person name="Xu F."/>
            <person name="Jimenez-Gonzalez A."/>
            <person name="Einarsson E."/>
            <person name="Astvaldsson A."/>
            <person name="Peirasmaki D."/>
            <person name="Eckmann L."/>
            <person name="Andersson J.O."/>
            <person name="Svard S.G."/>
            <person name="Jerlstrom-Hultqvist J."/>
        </authorList>
    </citation>
    <scope>NUCLEOTIDE SEQUENCE [LARGE SCALE GENOMIC DNA]</scope>
    <source>
        <strain evidence="3 4">Roberts-Thomson</strain>
    </source>
</reference>
<name>A0A4Z1STC4_GIAMU</name>
<dbReference type="Proteomes" id="UP000315496">
    <property type="component" value="Chromosome 2"/>
</dbReference>
<feature type="region of interest" description="Disordered" evidence="2">
    <location>
        <begin position="1243"/>
        <end position="1292"/>
    </location>
</feature>
<proteinExistence type="predicted"/>
<dbReference type="VEuPathDB" id="GiardiaDB:GMRT_14397"/>
<dbReference type="PANTHER" id="PTHR23159:SF66">
    <property type="entry name" value="OS04G0158400 PROTEIN"/>
    <property type="match status" value="1"/>
</dbReference>
<organism evidence="3 4">
    <name type="scientific">Giardia muris</name>
    <dbReference type="NCBI Taxonomy" id="5742"/>
    <lineage>
        <taxon>Eukaryota</taxon>
        <taxon>Metamonada</taxon>
        <taxon>Diplomonadida</taxon>
        <taxon>Hexamitidae</taxon>
        <taxon>Giardiinae</taxon>
        <taxon>Giardia</taxon>
    </lineage>
</organism>
<dbReference type="OrthoDB" id="10251843at2759"/>
<feature type="region of interest" description="Disordered" evidence="2">
    <location>
        <begin position="654"/>
        <end position="736"/>
    </location>
</feature>
<dbReference type="Gene3D" id="1.10.287.1490">
    <property type="match status" value="1"/>
</dbReference>
<feature type="compositionally biased region" description="Basic and acidic residues" evidence="2">
    <location>
        <begin position="1337"/>
        <end position="1351"/>
    </location>
</feature>
<feature type="compositionally biased region" description="Polar residues" evidence="2">
    <location>
        <begin position="1382"/>
        <end position="1395"/>
    </location>
</feature>
<gene>
    <name evidence="3" type="ORF">GMRT_14397</name>
</gene>
<keyword evidence="4" id="KW-1185">Reference proteome</keyword>
<evidence type="ECO:0000313" key="4">
    <source>
        <dbReference type="Proteomes" id="UP000315496"/>
    </source>
</evidence>